<evidence type="ECO:0000256" key="2">
    <source>
        <dbReference type="ARBA" id="ARBA00022450"/>
    </source>
</evidence>
<dbReference type="STRING" id="410332.SAMN04488550_0214"/>
<dbReference type="Pfam" id="PF00668">
    <property type="entry name" value="Condensation"/>
    <property type="match status" value="1"/>
</dbReference>
<dbReference type="Pfam" id="PF00550">
    <property type="entry name" value="PP-binding"/>
    <property type="match status" value="1"/>
</dbReference>
<dbReference type="InterPro" id="IPR042099">
    <property type="entry name" value="ANL_N_sf"/>
</dbReference>
<feature type="compositionally biased region" description="Polar residues" evidence="4">
    <location>
        <begin position="1002"/>
        <end position="1012"/>
    </location>
</feature>
<feature type="domain" description="Carrier" evidence="5">
    <location>
        <begin position="932"/>
        <end position="1008"/>
    </location>
</feature>
<dbReference type="SUPFAM" id="SSF52777">
    <property type="entry name" value="CoA-dependent acyltransferases"/>
    <property type="match status" value="2"/>
</dbReference>
<dbReference type="PANTHER" id="PTHR45527:SF1">
    <property type="entry name" value="FATTY ACID SYNTHASE"/>
    <property type="match status" value="1"/>
</dbReference>
<evidence type="ECO:0000259" key="5">
    <source>
        <dbReference type="PROSITE" id="PS50075"/>
    </source>
</evidence>
<evidence type="ECO:0000256" key="3">
    <source>
        <dbReference type="ARBA" id="ARBA00022553"/>
    </source>
</evidence>
<dbReference type="PROSITE" id="PS50075">
    <property type="entry name" value="CARRIER"/>
    <property type="match status" value="1"/>
</dbReference>
<dbReference type="InterPro" id="IPR000873">
    <property type="entry name" value="AMP-dep_synth/lig_dom"/>
</dbReference>
<protein>
    <submittedName>
        <fullName evidence="6">Putative non-ribosomal peptide synthetase</fullName>
    </submittedName>
</protein>
<keyword evidence="3" id="KW-0597">Phosphoprotein</keyword>
<comment type="cofactor">
    <cofactor evidence="1">
        <name>pantetheine 4'-phosphate</name>
        <dbReference type="ChEBI" id="CHEBI:47942"/>
    </cofactor>
</comment>
<dbReference type="SUPFAM" id="SSF56801">
    <property type="entry name" value="Acetyl-CoA synthetase-like"/>
    <property type="match status" value="1"/>
</dbReference>
<dbReference type="GO" id="GO:0044550">
    <property type="term" value="P:secondary metabolite biosynthetic process"/>
    <property type="evidence" value="ECO:0007669"/>
    <property type="project" value="TreeGrafter"/>
</dbReference>
<name>M3UL61_GORML</name>
<evidence type="ECO:0000313" key="6">
    <source>
        <dbReference type="EMBL" id="GAC80425.1"/>
    </source>
</evidence>
<dbReference type="Gene3D" id="3.30.559.10">
    <property type="entry name" value="Chloramphenicol acetyltransferase-like domain"/>
    <property type="match status" value="1"/>
</dbReference>
<dbReference type="InterPro" id="IPR020806">
    <property type="entry name" value="PKS_PP-bd"/>
</dbReference>
<dbReference type="Gene3D" id="3.40.50.1820">
    <property type="entry name" value="alpha/beta hydrolase"/>
    <property type="match status" value="1"/>
</dbReference>
<dbReference type="AlphaFoldDB" id="M3UL61"/>
<dbReference type="RefSeq" id="WP_008379432.1">
    <property type="nucleotide sequence ID" value="NZ_BAOP01000017.1"/>
</dbReference>
<feature type="region of interest" description="Disordered" evidence="4">
    <location>
        <begin position="1002"/>
        <end position="1044"/>
    </location>
</feature>
<dbReference type="Gene3D" id="3.30.300.30">
    <property type="match status" value="1"/>
</dbReference>
<evidence type="ECO:0000256" key="4">
    <source>
        <dbReference type="SAM" id="MobiDB-lite"/>
    </source>
</evidence>
<reference evidence="6 7" key="1">
    <citation type="submission" date="2013-02" db="EMBL/GenBank/DDBJ databases">
        <title>Whole genome shotgun sequence of Gordonia malaquae NBRC 108250.</title>
        <authorList>
            <person name="Yoshida I."/>
            <person name="Hosoyama A."/>
            <person name="Tsuchikane K."/>
            <person name="Ando Y."/>
            <person name="Baba S."/>
            <person name="Ohji S."/>
            <person name="Hamada M."/>
            <person name="Tamura T."/>
            <person name="Yamazoe A."/>
            <person name="Yamazaki S."/>
            <person name="Fujita N."/>
        </authorList>
    </citation>
    <scope>NUCLEOTIDE SEQUENCE [LARGE SCALE GENOMIC DNA]</scope>
    <source>
        <strain evidence="6 7">NBRC 108250</strain>
    </source>
</reference>
<dbReference type="SUPFAM" id="SSF47336">
    <property type="entry name" value="ACP-like"/>
    <property type="match status" value="1"/>
</dbReference>
<dbReference type="GO" id="GO:0031177">
    <property type="term" value="F:phosphopantetheine binding"/>
    <property type="evidence" value="ECO:0007669"/>
    <property type="project" value="InterPro"/>
</dbReference>
<dbReference type="GO" id="GO:0043041">
    <property type="term" value="P:amino acid activation for nonribosomal peptide biosynthetic process"/>
    <property type="evidence" value="ECO:0007669"/>
    <property type="project" value="TreeGrafter"/>
</dbReference>
<comment type="caution">
    <text evidence="6">The sequence shown here is derived from an EMBL/GenBank/DDBJ whole genome shotgun (WGS) entry which is preliminary data.</text>
</comment>
<dbReference type="PROSITE" id="PS00455">
    <property type="entry name" value="AMP_BINDING"/>
    <property type="match status" value="1"/>
</dbReference>
<dbReference type="InterPro" id="IPR010071">
    <property type="entry name" value="AA_adenyl_dom"/>
</dbReference>
<dbReference type="GO" id="GO:0005737">
    <property type="term" value="C:cytoplasm"/>
    <property type="evidence" value="ECO:0007669"/>
    <property type="project" value="TreeGrafter"/>
</dbReference>
<proteinExistence type="predicted"/>
<dbReference type="UniPathway" id="UPA00011"/>
<evidence type="ECO:0000313" key="7">
    <source>
        <dbReference type="Proteomes" id="UP000035009"/>
    </source>
</evidence>
<dbReference type="EMBL" id="BAOP01000017">
    <property type="protein sequence ID" value="GAC80425.1"/>
    <property type="molecule type" value="Genomic_DNA"/>
</dbReference>
<dbReference type="InterPro" id="IPR009081">
    <property type="entry name" value="PP-bd_ACP"/>
</dbReference>
<dbReference type="InterPro" id="IPR036736">
    <property type="entry name" value="ACP-like_sf"/>
</dbReference>
<dbReference type="NCBIfam" id="TIGR01733">
    <property type="entry name" value="AA-adenyl-dom"/>
    <property type="match status" value="1"/>
</dbReference>
<dbReference type="SMART" id="SM00823">
    <property type="entry name" value="PKS_PP"/>
    <property type="match status" value="1"/>
</dbReference>
<organism evidence="6 7">
    <name type="scientific">Gordonia malaquae NBRC 108250</name>
    <dbReference type="NCBI Taxonomy" id="1223542"/>
    <lineage>
        <taxon>Bacteria</taxon>
        <taxon>Bacillati</taxon>
        <taxon>Actinomycetota</taxon>
        <taxon>Actinomycetes</taxon>
        <taxon>Mycobacteriales</taxon>
        <taxon>Gordoniaceae</taxon>
        <taxon>Gordonia</taxon>
    </lineage>
</organism>
<dbReference type="eggNOG" id="COG1020">
    <property type="taxonomic scope" value="Bacteria"/>
</dbReference>
<accession>M3UL61</accession>
<dbReference type="Pfam" id="PF00501">
    <property type="entry name" value="AMP-binding"/>
    <property type="match status" value="1"/>
</dbReference>
<keyword evidence="7" id="KW-1185">Reference proteome</keyword>
<dbReference type="Proteomes" id="UP000035009">
    <property type="component" value="Unassembled WGS sequence"/>
</dbReference>
<dbReference type="PANTHER" id="PTHR45527">
    <property type="entry name" value="NONRIBOSOMAL PEPTIDE SYNTHETASE"/>
    <property type="match status" value="1"/>
</dbReference>
<gene>
    <name evidence="6" type="ORF">GM1_017_00840</name>
</gene>
<dbReference type="InterPro" id="IPR001242">
    <property type="entry name" value="Condensation_dom"/>
</dbReference>
<dbReference type="Gene3D" id="3.30.559.30">
    <property type="entry name" value="Nonribosomal peptide synthetase, condensation domain"/>
    <property type="match status" value="1"/>
</dbReference>
<evidence type="ECO:0000256" key="1">
    <source>
        <dbReference type="ARBA" id="ARBA00001957"/>
    </source>
</evidence>
<dbReference type="InterPro" id="IPR045851">
    <property type="entry name" value="AMP-bd_C_sf"/>
</dbReference>
<dbReference type="InterPro" id="IPR020845">
    <property type="entry name" value="AMP-binding_CS"/>
</dbReference>
<dbReference type="InterPro" id="IPR029058">
    <property type="entry name" value="AB_hydrolase_fold"/>
</dbReference>
<sequence>MNDRPLNRAQRALWFAQQMVGDRIPIVVAQCLDIEGPLDAGTLAACVDEVCADLGVSSTRLVVDGRPMLSGDVHSRPRLTETVSMINEDDPDRAAVEWMAAATREPVDLAGPLLRCVLLELGPSRWTFYARAHHILLDGYAAGLMMRHVAHRYRTRVGSAADSSAPPSPRGLDAILDHEQTYLVSNRRRRDSDYWRDVMAAAPAPLRFAPRTVGPSSSSHLVGVDLNVSSASELGRTAVRAGVPTVAVLVAGCAVGLSRISDRSSIPLTLVTSGRTTAAVRAAAGTMSNLLPILIEQVDAESVDTLLRAVAATLSEALRHQCLRFEEIVADHGRQRLGPVVNLVPSIPDVGLGDGVRAELRVLTTGPVDDVNINVYPGGADTLRIEIEADAEAHDVAFAEALLGDVVGGVRALSAAKRDAPIVGLDVTEPTSALAGEPSDRMRTLADEYLRHRRRDRVAVIDADGREHTYSALAKWAADIARSLRERARPGAVIAVVCARSVHSVVAGWAVAAAGMCVLPIDPTLPEQRRRTMLGDARPALVLGLGSAADIDLADVAVVDRRTPGESIPPGVRHNAAAYLLYTSGSTGTPKGIVVTHSGIGALIDEMDDHYCLDDTSVVAHLASPGFDTAIVEMLAAAHAGAALVIVPPEVRGGADLELLLESRGVTHLFVTPAVLATLPAEGLPNLTHLIVGGDVCPAPLIRRWARTRTVRCAYGPTETTCSVTLTDPIDPDGVEPQIPLGEPMRGVRTHVLDRRLRPVPRAGEGELYVAGPSLARGVVGPTGRTADRFIASVDGDGGRMYRTGDRVRRGVDDRLWFLGRGDGQVKINGVRVEPAETDRAVLSTGLVTGSVTVAHHTESRISLHTYVVPATGVDTEDLARRVRASVRDAAGSSHTPAGVTLLDELPLTVNNKIDTSALPPPVVGERRRFRAPSTEVEQAVVEAFERALGADRVGIDDDFFDLAGDSLSATAVAADINGRLGVSIGVRDVFESGTPCGSLISSTRLHMSSPNPNRPATGRCRSPRRSARCSKAGAGSITSSPSR</sequence>
<dbReference type="GO" id="GO:0008610">
    <property type="term" value="P:lipid biosynthetic process"/>
    <property type="evidence" value="ECO:0007669"/>
    <property type="project" value="UniProtKB-ARBA"/>
</dbReference>
<keyword evidence="2" id="KW-0596">Phosphopantetheine</keyword>
<dbReference type="GO" id="GO:0003824">
    <property type="term" value="F:catalytic activity"/>
    <property type="evidence" value="ECO:0007669"/>
    <property type="project" value="InterPro"/>
</dbReference>
<dbReference type="Gene3D" id="3.40.50.12780">
    <property type="entry name" value="N-terminal domain of ligase-like"/>
    <property type="match status" value="1"/>
</dbReference>
<dbReference type="InterPro" id="IPR023213">
    <property type="entry name" value="CAT-like_dom_sf"/>
</dbReference>
<dbReference type="OrthoDB" id="2472181at2"/>